<protein>
    <submittedName>
        <fullName evidence="1">Uncharacterized protein</fullName>
    </submittedName>
</protein>
<gene>
    <name evidence="1" type="ORF">Pflav_023210</name>
</gene>
<dbReference type="KEGG" id="pfla:Pflav_023210"/>
<reference evidence="1 2" key="1">
    <citation type="submission" date="2020-03" db="EMBL/GenBank/DDBJ databases">
        <title>Whole genome shotgun sequence of Phytohabitans flavus NBRC 107702.</title>
        <authorList>
            <person name="Komaki H."/>
            <person name="Tamura T."/>
        </authorList>
    </citation>
    <scope>NUCLEOTIDE SEQUENCE [LARGE SCALE GENOMIC DNA]</scope>
    <source>
        <strain evidence="1 2">NBRC 107702</strain>
    </source>
</reference>
<reference evidence="1 2" key="2">
    <citation type="submission" date="2020-03" db="EMBL/GenBank/DDBJ databases">
        <authorList>
            <person name="Ichikawa N."/>
            <person name="Kimura A."/>
            <person name="Kitahashi Y."/>
            <person name="Uohara A."/>
        </authorList>
    </citation>
    <scope>NUCLEOTIDE SEQUENCE [LARGE SCALE GENOMIC DNA]</scope>
    <source>
        <strain evidence="1 2">NBRC 107702</strain>
    </source>
</reference>
<keyword evidence="2" id="KW-1185">Reference proteome</keyword>
<evidence type="ECO:0000313" key="2">
    <source>
        <dbReference type="Proteomes" id="UP000502508"/>
    </source>
</evidence>
<evidence type="ECO:0000313" key="1">
    <source>
        <dbReference type="EMBL" id="BCB75911.1"/>
    </source>
</evidence>
<dbReference type="AlphaFoldDB" id="A0A6F8XQ92"/>
<proteinExistence type="predicted"/>
<organism evidence="1 2">
    <name type="scientific">Phytohabitans flavus</name>
    <dbReference type="NCBI Taxonomy" id="1076124"/>
    <lineage>
        <taxon>Bacteria</taxon>
        <taxon>Bacillati</taxon>
        <taxon>Actinomycetota</taxon>
        <taxon>Actinomycetes</taxon>
        <taxon>Micromonosporales</taxon>
        <taxon>Micromonosporaceae</taxon>
    </lineage>
</organism>
<dbReference type="EMBL" id="AP022870">
    <property type="protein sequence ID" value="BCB75911.1"/>
    <property type="molecule type" value="Genomic_DNA"/>
</dbReference>
<name>A0A6F8XQ92_9ACTN</name>
<accession>A0A6F8XQ92</accession>
<dbReference type="Proteomes" id="UP000502508">
    <property type="component" value="Chromosome"/>
</dbReference>
<sequence>MPVMDDTERGSVDERAEATIGRRAFFGRAFMATGAAVGLLTLTACPGGESDDDDDDDDD</sequence>